<evidence type="ECO:0000313" key="8">
    <source>
        <dbReference type="EMBL" id="CBI06682.1"/>
    </source>
</evidence>
<evidence type="ECO:0000313" key="7">
    <source>
        <dbReference type="EMBL" id="CBI00666.1"/>
    </source>
</evidence>
<dbReference type="EMBL" id="CABQ01000180">
    <property type="protein sequence ID" value="CBI08063.1"/>
    <property type="molecule type" value="Genomic_DNA"/>
</dbReference>
<evidence type="ECO:0000313" key="6">
    <source>
        <dbReference type="EMBL" id="CBI00547.1"/>
    </source>
</evidence>
<sequence>MRVAQPIVLNEETRRKLERQSRGRSTQARVVLRSRIVLLAAEGLQNKQIATTLHVAPRMAALWRGRFIERGIEGLLTDAPRPGRTPSISRTRLIEKTTQSTPQNATHWSTRTMAREMGISKASVSRIWRANGLKPHRVESFKVSNDPHFADKLEAIVGLYLNPPEHALVLSVDEKSQIQALDRTQPGLPLKKGRAQTMTHDYKRNGTTTLFAALNTANGEVYGLCQQKHRHQEWLRFLRMIDQTVPADKEIYLICDNYATHKHERVARWLEKHKRFHVRFTPTSASWLNMVERFFRDLTQNRLRRGVFQDLEQLIMAIGDYIDGHNKNPKPFIWTAKANDILEKVTRAQTTLNKR</sequence>
<dbReference type="EMBL" id="CABN01000056">
    <property type="protein sequence ID" value="CBH99825.1"/>
    <property type="molecule type" value="Genomic_DNA"/>
</dbReference>
<dbReference type="PANTHER" id="PTHR30347">
    <property type="entry name" value="POTASSIUM CHANNEL RELATED"/>
    <property type="match status" value="1"/>
</dbReference>
<accession>E6PY16</accession>
<gene>
    <name evidence="6" type="ORF">CARN3_0090</name>
    <name evidence="7" type="ORF">CARN3_0219</name>
    <name evidence="2" type="ORF">CARN3_0781</name>
    <name evidence="3" type="ORF">CARN3_1215</name>
    <name evidence="4" type="ORF">CARN3_1263</name>
    <name evidence="5" type="ORF">CARN3_1349</name>
    <name evidence="9" type="ORF">CARN6_0211</name>
    <name evidence="10" type="ORF">CARN6_1492</name>
    <name evidence="11" type="ORF">CARN6_1877</name>
    <name evidence="8" type="ORF">CARN6_2793</name>
</gene>
<dbReference type="InterPro" id="IPR012337">
    <property type="entry name" value="RNaseH-like_sf"/>
</dbReference>
<protein>
    <submittedName>
        <fullName evidence="2">Transposase of ISCARN69, IS630 family</fullName>
    </submittedName>
</protein>
<dbReference type="Pfam" id="PF13358">
    <property type="entry name" value="DDE_3"/>
    <property type="match status" value="1"/>
</dbReference>
<dbReference type="PANTHER" id="PTHR30347:SF1">
    <property type="entry name" value="MECHANOSENSITIVE CHANNEL MSCK"/>
    <property type="match status" value="1"/>
</dbReference>
<evidence type="ECO:0000313" key="3">
    <source>
        <dbReference type="EMBL" id="CBI00215.1"/>
    </source>
</evidence>
<dbReference type="EMBL" id="CABN01000161">
    <property type="protein sequence ID" value="CBI00666.1"/>
    <property type="molecule type" value="Genomic_DNA"/>
</dbReference>
<dbReference type="InterPro" id="IPR052702">
    <property type="entry name" value="MscS-like_channel"/>
</dbReference>
<evidence type="ECO:0000313" key="2">
    <source>
        <dbReference type="EMBL" id="CBH99825.1"/>
    </source>
</evidence>
<dbReference type="SUPFAM" id="SSF46689">
    <property type="entry name" value="Homeodomain-like"/>
    <property type="match status" value="1"/>
</dbReference>
<evidence type="ECO:0000313" key="10">
    <source>
        <dbReference type="EMBL" id="CBI08063.1"/>
    </source>
</evidence>
<dbReference type="EMBL" id="CABQ01000007">
    <property type="protein sequence ID" value="CBI06682.1"/>
    <property type="molecule type" value="Genomic_DNA"/>
</dbReference>
<dbReference type="InterPro" id="IPR009057">
    <property type="entry name" value="Homeodomain-like_sf"/>
</dbReference>
<dbReference type="Gene3D" id="3.30.420.10">
    <property type="entry name" value="Ribonuclease H-like superfamily/Ribonuclease H"/>
    <property type="match status" value="1"/>
</dbReference>
<proteinExistence type="predicted"/>
<dbReference type="InterPro" id="IPR047655">
    <property type="entry name" value="Transpos_IS630-like"/>
</dbReference>
<dbReference type="EMBL" id="CABQ01000215">
    <property type="protein sequence ID" value="CBI08415.1"/>
    <property type="molecule type" value="Genomic_DNA"/>
</dbReference>
<evidence type="ECO:0000313" key="5">
    <source>
        <dbReference type="EMBL" id="CBI00333.1"/>
    </source>
</evidence>
<dbReference type="EMBL" id="CABN01000112">
    <property type="protein sequence ID" value="CBI00256.1"/>
    <property type="molecule type" value="Genomic_DNA"/>
</dbReference>
<reference evidence="2" key="1">
    <citation type="submission" date="2009-10" db="EMBL/GenBank/DDBJ databases">
        <title>Diversity of trophic interactions inside an arsenic-rich microbial ecosystem.</title>
        <authorList>
            <person name="Bertin P.N."/>
            <person name="Heinrich-Salmeron A."/>
            <person name="Pelletier E."/>
            <person name="Goulhen-Chollet F."/>
            <person name="Arsene-Ploetze F."/>
            <person name="Gallien S."/>
            <person name="Calteau A."/>
            <person name="Vallenet D."/>
            <person name="Casiot C."/>
            <person name="Chane-Woon-Ming B."/>
            <person name="Giloteaux L."/>
            <person name="Barakat M."/>
            <person name="Bonnefoy V."/>
            <person name="Bruneel O."/>
            <person name="Chandler M."/>
            <person name="Cleiss J."/>
            <person name="Duran R."/>
            <person name="Elbaz-Poulichet F."/>
            <person name="Fonknechten N."/>
            <person name="Lauga B."/>
            <person name="Mornico D."/>
            <person name="Ortet P."/>
            <person name="Schaeffer C."/>
            <person name="Siguier P."/>
            <person name="Alexander Thil Smith A."/>
            <person name="Van Dorsselaer A."/>
            <person name="Weissenbach J."/>
            <person name="Medigue C."/>
            <person name="Le Paslier D."/>
        </authorList>
    </citation>
    <scope>NUCLEOTIDE SEQUENCE</scope>
</reference>
<evidence type="ECO:0000313" key="9">
    <source>
        <dbReference type="EMBL" id="CBI06918.1"/>
    </source>
</evidence>
<dbReference type="AlphaFoldDB" id="E6PY16"/>
<dbReference type="EMBL" id="CABN01000149">
    <property type="protein sequence ID" value="CBI00547.1"/>
    <property type="molecule type" value="Genomic_DNA"/>
</dbReference>
<dbReference type="NCBIfam" id="NF033545">
    <property type="entry name" value="transpos_IS630"/>
    <property type="match status" value="1"/>
</dbReference>
<feature type="domain" description="Tc1-like transposase DDE" evidence="1">
    <location>
        <begin position="170"/>
        <end position="315"/>
    </location>
</feature>
<organism evidence="2">
    <name type="scientific">mine drainage metagenome</name>
    <dbReference type="NCBI Taxonomy" id="410659"/>
    <lineage>
        <taxon>unclassified sequences</taxon>
        <taxon>metagenomes</taxon>
        <taxon>ecological metagenomes</taxon>
    </lineage>
</organism>
<dbReference type="SUPFAM" id="SSF53098">
    <property type="entry name" value="Ribonuclease H-like"/>
    <property type="match status" value="1"/>
</dbReference>
<dbReference type="Pfam" id="PF13565">
    <property type="entry name" value="HTH_32"/>
    <property type="match status" value="1"/>
</dbReference>
<evidence type="ECO:0000313" key="4">
    <source>
        <dbReference type="EMBL" id="CBI00256.1"/>
    </source>
</evidence>
<name>E6PY16_9ZZZZ</name>
<evidence type="ECO:0000313" key="11">
    <source>
        <dbReference type="EMBL" id="CBI08415.1"/>
    </source>
</evidence>
<dbReference type="GO" id="GO:0003676">
    <property type="term" value="F:nucleic acid binding"/>
    <property type="evidence" value="ECO:0007669"/>
    <property type="project" value="InterPro"/>
</dbReference>
<dbReference type="EMBL" id="CABQ01000038">
    <property type="protein sequence ID" value="CBI06918.1"/>
    <property type="molecule type" value="Genomic_DNA"/>
</dbReference>
<evidence type="ECO:0000259" key="1">
    <source>
        <dbReference type="Pfam" id="PF13358"/>
    </source>
</evidence>
<dbReference type="EMBL" id="CABN01000105">
    <property type="protein sequence ID" value="CBI00215.1"/>
    <property type="molecule type" value="Genomic_DNA"/>
</dbReference>
<dbReference type="EMBL" id="CABN01000124">
    <property type="protein sequence ID" value="CBI00333.1"/>
    <property type="molecule type" value="Genomic_DNA"/>
</dbReference>
<dbReference type="InterPro" id="IPR036397">
    <property type="entry name" value="RNaseH_sf"/>
</dbReference>
<comment type="caution">
    <text evidence="2">The sequence shown here is derived from an EMBL/GenBank/DDBJ whole genome shotgun (WGS) entry which is preliminary data.</text>
</comment>
<dbReference type="InterPro" id="IPR038717">
    <property type="entry name" value="Tc1-like_DDE_dom"/>
</dbReference>